<dbReference type="Pfam" id="PF05494">
    <property type="entry name" value="MlaC"/>
    <property type="match status" value="1"/>
</dbReference>
<dbReference type="AlphaFoldDB" id="B6IP24"/>
<dbReference type="OrthoDB" id="8099120at2"/>
<gene>
    <name evidence="2" type="ordered locus">RC1_2053</name>
</gene>
<sequence>MNRSLVLRTVFVSALAAATVLTGTLTTAALRPAVAQAQAQGAGDFVESLGDRAIAVLADPKVTDEQAVEEFRRLLNENFDVTTIGRFVLGRYWNTASEAQRQEYMKLFERMIVEVYAQRFNQYAGETFEVTASRADGTKDAIVSSQVLRPNGPPVKVDWRVRARDGGYRIVDVVVEGVSMSVTQRSEFASVIESNGGNIDALLDALRKRAQTAQAR</sequence>
<dbReference type="KEGG" id="rce:RC1_2053"/>
<dbReference type="InterPro" id="IPR042245">
    <property type="entry name" value="Tgt2/MlaC_sf"/>
</dbReference>
<feature type="chain" id="PRO_5002846704" evidence="1">
    <location>
        <begin position="29"/>
        <end position="216"/>
    </location>
</feature>
<evidence type="ECO:0000313" key="2">
    <source>
        <dbReference type="EMBL" id="ACI99444.1"/>
    </source>
</evidence>
<keyword evidence="1" id="KW-0732">Signal</keyword>
<dbReference type="eggNOG" id="COG2854">
    <property type="taxonomic scope" value="Bacteria"/>
</dbReference>
<name>B6IP24_RHOCS</name>
<reference evidence="2 3" key="1">
    <citation type="journal article" date="2010" name="BMC Genomics">
        <title>Metabolic flexibility revealed in the genome of the cyst-forming alpha-1 proteobacterium Rhodospirillum centenum.</title>
        <authorList>
            <person name="Lu Y.K."/>
            <person name="Marden J."/>
            <person name="Han M."/>
            <person name="Swingley W.D."/>
            <person name="Mastrian S.D."/>
            <person name="Chowdhury S.R."/>
            <person name="Hao J."/>
            <person name="Helmy T."/>
            <person name="Kim S."/>
            <person name="Kurdoglu A.A."/>
            <person name="Matthies H.J."/>
            <person name="Rollo D."/>
            <person name="Stothard P."/>
            <person name="Blankenship R.E."/>
            <person name="Bauer C.E."/>
            <person name="Touchman J.W."/>
        </authorList>
    </citation>
    <scope>NUCLEOTIDE SEQUENCE [LARGE SCALE GENOMIC DNA]</scope>
    <source>
        <strain evidence="3">ATCC 51521 / SW</strain>
    </source>
</reference>
<dbReference type="HOGENOM" id="CLU_094502_1_0_5"/>
<dbReference type="PANTHER" id="PTHR36573">
    <property type="entry name" value="INTERMEMBRANE PHOSPHOLIPID TRANSPORT SYSTEM BINDING PROTEIN MLAC"/>
    <property type="match status" value="1"/>
</dbReference>
<feature type="signal peptide" evidence="1">
    <location>
        <begin position="1"/>
        <end position="28"/>
    </location>
</feature>
<evidence type="ECO:0000256" key="1">
    <source>
        <dbReference type="SAM" id="SignalP"/>
    </source>
</evidence>
<organism evidence="2 3">
    <name type="scientific">Rhodospirillum centenum (strain ATCC 51521 / SW)</name>
    <dbReference type="NCBI Taxonomy" id="414684"/>
    <lineage>
        <taxon>Bacteria</taxon>
        <taxon>Pseudomonadati</taxon>
        <taxon>Pseudomonadota</taxon>
        <taxon>Alphaproteobacteria</taxon>
        <taxon>Rhodospirillales</taxon>
        <taxon>Rhodospirillaceae</taxon>
        <taxon>Rhodospirillum</taxon>
    </lineage>
</organism>
<dbReference type="Gene3D" id="3.10.450.710">
    <property type="entry name" value="Tgt2/MlaC"/>
    <property type="match status" value="1"/>
</dbReference>
<dbReference type="PIRSF" id="PIRSF004649">
    <property type="entry name" value="MlaC"/>
    <property type="match status" value="1"/>
</dbReference>
<proteinExistence type="predicted"/>
<dbReference type="Proteomes" id="UP000001591">
    <property type="component" value="Chromosome"/>
</dbReference>
<protein>
    <submittedName>
        <fullName evidence="2">Toluene tolerance transporter, putative</fullName>
    </submittedName>
</protein>
<keyword evidence="3" id="KW-1185">Reference proteome</keyword>
<dbReference type="InterPro" id="IPR008869">
    <property type="entry name" value="MlaC/ttg2D"/>
</dbReference>
<accession>B6IP24</accession>
<dbReference type="RefSeq" id="WP_012567229.1">
    <property type="nucleotide sequence ID" value="NC_011420.2"/>
</dbReference>
<dbReference type="STRING" id="414684.RC1_2053"/>
<dbReference type="PANTHER" id="PTHR36573:SF1">
    <property type="entry name" value="INTERMEMBRANE PHOSPHOLIPID TRANSPORT SYSTEM BINDING PROTEIN MLAC"/>
    <property type="match status" value="1"/>
</dbReference>
<dbReference type="EMBL" id="CP000613">
    <property type="protein sequence ID" value="ACI99444.1"/>
    <property type="molecule type" value="Genomic_DNA"/>
</dbReference>
<evidence type="ECO:0000313" key="3">
    <source>
        <dbReference type="Proteomes" id="UP000001591"/>
    </source>
</evidence>